<evidence type="ECO:0000259" key="1">
    <source>
        <dbReference type="Pfam" id="PF07179"/>
    </source>
</evidence>
<dbReference type="EMBL" id="JBHLTG010000011">
    <property type="protein sequence ID" value="MFC0682116.1"/>
    <property type="molecule type" value="Genomic_DNA"/>
</dbReference>
<proteinExistence type="predicted"/>
<evidence type="ECO:0000313" key="2">
    <source>
        <dbReference type="EMBL" id="MFC0682116.1"/>
    </source>
</evidence>
<gene>
    <name evidence="2" type="ORF">ACFFGH_30165</name>
</gene>
<dbReference type="RefSeq" id="WP_386675833.1">
    <property type="nucleotide sequence ID" value="NZ_JBHLTG010000011.1"/>
</dbReference>
<dbReference type="Pfam" id="PF07179">
    <property type="entry name" value="SseB"/>
    <property type="match status" value="1"/>
</dbReference>
<accession>A0ABV6RYR5</accession>
<reference evidence="2 3" key="1">
    <citation type="submission" date="2024-09" db="EMBL/GenBank/DDBJ databases">
        <authorList>
            <person name="Sun Q."/>
            <person name="Mori K."/>
        </authorList>
    </citation>
    <scope>NUCLEOTIDE SEQUENCE [LARGE SCALE GENOMIC DNA]</scope>
    <source>
        <strain evidence="2 3">KCTC 23076</strain>
    </source>
</reference>
<protein>
    <submittedName>
        <fullName evidence="2">SseB family protein</fullName>
    </submittedName>
</protein>
<keyword evidence="3" id="KW-1185">Reference proteome</keyword>
<organism evidence="2 3">
    <name type="scientific">Lysobacter korlensis</name>
    <dbReference type="NCBI Taxonomy" id="553636"/>
    <lineage>
        <taxon>Bacteria</taxon>
        <taxon>Pseudomonadati</taxon>
        <taxon>Pseudomonadota</taxon>
        <taxon>Gammaproteobacteria</taxon>
        <taxon>Lysobacterales</taxon>
        <taxon>Lysobacteraceae</taxon>
        <taxon>Lysobacter</taxon>
    </lineage>
</organism>
<dbReference type="InterPro" id="IPR009839">
    <property type="entry name" value="SseB_N"/>
</dbReference>
<name>A0ABV6RYR5_9GAMM</name>
<comment type="caution">
    <text evidence="2">The sequence shown here is derived from an EMBL/GenBank/DDBJ whole genome shotgun (WGS) entry which is preliminary data.</text>
</comment>
<sequence>MPWSGRHFEQNTHADDDGSAPEALRLALERFRAGSGSQADVVDAVRGSRLLIPLLAELGEAGVSQTGQTVDKSQELSIVTVAAPDGRNAMPVFSSVDAMRAWNPDARPVPAAGTRVALAAVAEGTDLVVLDPGSPATFVLRRPALWAIGRQHPWQPSPDDREVAAEFTRLTAAEPAIRAIRLHPGDPEARLSGPELLVELTLVDGLDRAGLDALLARLAERFAASELIADRVDSMGVRLARSP</sequence>
<evidence type="ECO:0000313" key="3">
    <source>
        <dbReference type="Proteomes" id="UP001589896"/>
    </source>
</evidence>
<feature type="domain" description="SseB protein N-terminal" evidence="1">
    <location>
        <begin position="24"/>
        <end position="147"/>
    </location>
</feature>
<dbReference type="Proteomes" id="UP001589896">
    <property type="component" value="Unassembled WGS sequence"/>
</dbReference>